<dbReference type="EMBL" id="SDWS01000019">
    <property type="protein sequence ID" value="RYB88279.1"/>
    <property type="molecule type" value="Genomic_DNA"/>
</dbReference>
<keyword evidence="4" id="KW-1185">Reference proteome</keyword>
<feature type="coiled-coil region" evidence="1">
    <location>
        <begin position="106"/>
        <end position="155"/>
    </location>
</feature>
<keyword evidence="1" id="KW-0175">Coiled coil</keyword>
<evidence type="ECO:0000313" key="3">
    <source>
        <dbReference type="EMBL" id="RYB88279.1"/>
    </source>
</evidence>
<dbReference type="Gene3D" id="3.40.50.1820">
    <property type="entry name" value="alpha/beta hydrolase"/>
    <property type="match status" value="1"/>
</dbReference>
<accession>A0A4Q2RL24</accession>
<evidence type="ECO:0000256" key="1">
    <source>
        <dbReference type="SAM" id="Coils"/>
    </source>
</evidence>
<protein>
    <recommendedName>
        <fullName evidence="2">DUF1023 domain-containing protein</fullName>
    </recommendedName>
</protein>
<name>A0A4Q2RL24_9ACTN</name>
<feature type="domain" description="DUF1023" evidence="2">
    <location>
        <begin position="310"/>
        <end position="495"/>
    </location>
</feature>
<proteinExistence type="predicted"/>
<reference evidence="3 4" key="1">
    <citation type="submission" date="2019-01" db="EMBL/GenBank/DDBJ databases">
        <title>Novel species of Nocardioides.</title>
        <authorList>
            <person name="Liu Q."/>
            <person name="Xin Y.-H."/>
        </authorList>
    </citation>
    <scope>NUCLEOTIDE SEQUENCE [LARGE SCALE GENOMIC DNA]</scope>
    <source>
        <strain evidence="3 4">HLT3-15</strain>
    </source>
</reference>
<sequence>MTTIAVPAWLPAEPELKVTEASGAVLTDVRAAATAVSDVAEWARANGAPADFSGDAAEAADHAVTRFATDTDAVGAALERGALAIDEFLSAMRVRRTEHGELMDRRQTLNGEREDLLRRIEGATEEQVPGLQAEAAQLRSRFAAYQRDLEAWRDRVDSDEQACVRALGAVDQLAEGVTAAADPGRTDTAALKAELTRLGTDTDAVFAWWNGLSQAERNALMISAPDLVGNTNGVPTGDRDEANTSAVQRDVEYLLGKQAAGEELSASEQRWLENAKAIEDTVRQASEPKWADLDVDAFVMAYQPHAFGGDGIAAVAYGDPDTADHTAVYVPGIMQDGTKIDDNGAQALNLYEETVNSMLSEDPPRPGSVSTIAWIGYDSPNFNPESKMPWDLIDSGGDVGHTVTEANAQAGGVALSQFVDGLNTTHAGGDQPHLTVIGHSYGSTTSSYAAAGGMDADSLVLIGSPGASEGVHHASDLNMPTGQVFVGAADNDPVSWLGGEDGIFPGTWDDSLGLGADPAQHDFGATVFEVDNGQEFHGPVELGAVGFMQNHTNYFNDYNPALANMADIVSGNSDAVVDTGGRTQEAHDYLYDWVGDEVQHHVVQPVVDTYNDVRDGVVETYEGVRDGVVDTYEGVRDGVNDAVDRAGDAFDDAWDSVWPPRWP</sequence>
<dbReference type="OrthoDB" id="3259161at2"/>
<dbReference type="Gene3D" id="1.20.120.20">
    <property type="entry name" value="Apolipoprotein"/>
    <property type="match status" value="1"/>
</dbReference>
<dbReference type="InterPro" id="IPR010427">
    <property type="entry name" value="DUF1023"/>
</dbReference>
<comment type="caution">
    <text evidence="3">The sequence shown here is derived from an EMBL/GenBank/DDBJ whole genome shotgun (WGS) entry which is preliminary data.</text>
</comment>
<evidence type="ECO:0000313" key="4">
    <source>
        <dbReference type="Proteomes" id="UP000291838"/>
    </source>
</evidence>
<dbReference type="RefSeq" id="WP_129479797.1">
    <property type="nucleotide sequence ID" value="NZ_SDWS01000019.1"/>
</dbReference>
<dbReference type="InterPro" id="IPR029058">
    <property type="entry name" value="AB_hydrolase_fold"/>
</dbReference>
<dbReference type="AlphaFoldDB" id="A0A4Q2RL24"/>
<organism evidence="3 4">
    <name type="scientific">Nocardioides glacieisoli</name>
    <dbReference type="NCBI Taxonomy" id="1168730"/>
    <lineage>
        <taxon>Bacteria</taxon>
        <taxon>Bacillati</taxon>
        <taxon>Actinomycetota</taxon>
        <taxon>Actinomycetes</taxon>
        <taxon>Propionibacteriales</taxon>
        <taxon>Nocardioidaceae</taxon>
        <taxon>Nocardioides</taxon>
    </lineage>
</organism>
<gene>
    <name evidence="3" type="ORF">EUA06_21970</name>
</gene>
<dbReference type="Pfam" id="PF06259">
    <property type="entry name" value="Abhydrolase_8"/>
    <property type="match status" value="1"/>
</dbReference>
<dbReference type="SUPFAM" id="SSF53474">
    <property type="entry name" value="alpha/beta-Hydrolases"/>
    <property type="match status" value="1"/>
</dbReference>
<evidence type="ECO:0000259" key="2">
    <source>
        <dbReference type="Pfam" id="PF06259"/>
    </source>
</evidence>
<dbReference type="Proteomes" id="UP000291838">
    <property type="component" value="Unassembled WGS sequence"/>
</dbReference>